<evidence type="ECO:0000313" key="1">
    <source>
        <dbReference type="EMBL" id="XCM36985.1"/>
    </source>
</evidence>
<protein>
    <submittedName>
        <fullName evidence="1">Uncharacterized protein</fullName>
    </submittedName>
</protein>
<reference evidence="1" key="1">
    <citation type="submission" date="2024-07" db="EMBL/GenBank/DDBJ databases">
        <authorList>
            <person name="Kim Y.J."/>
            <person name="Jeong J.Y."/>
        </authorList>
    </citation>
    <scope>NUCLEOTIDE SEQUENCE</scope>
    <source>
        <strain evidence="1">GIHE-MW2</strain>
    </source>
</reference>
<dbReference type="EMBL" id="CP159837">
    <property type="protein sequence ID" value="XCM36985.1"/>
    <property type="molecule type" value="Genomic_DNA"/>
</dbReference>
<organism evidence="1">
    <name type="scientific">Planktothricoides raciborskii GIHE-MW2</name>
    <dbReference type="NCBI Taxonomy" id="2792601"/>
    <lineage>
        <taxon>Bacteria</taxon>
        <taxon>Bacillati</taxon>
        <taxon>Cyanobacteriota</taxon>
        <taxon>Cyanophyceae</taxon>
        <taxon>Oscillatoriophycideae</taxon>
        <taxon>Oscillatoriales</taxon>
        <taxon>Oscillatoriaceae</taxon>
        <taxon>Planktothricoides</taxon>
    </lineage>
</organism>
<name>A0AAU8JET0_9CYAN</name>
<dbReference type="RefSeq" id="WP_054465525.1">
    <property type="nucleotide sequence ID" value="NZ_CP159837.1"/>
</dbReference>
<proteinExistence type="predicted"/>
<accession>A0AAU8JET0</accession>
<dbReference type="AlphaFoldDB" id="A0AAU8JET0"/>
<gene>
    <name evidence="1" type="ORF">ABWT76_005787</name>
</gene>
<sequence length="217" mass="23804">MLHHLISSTSPLLDFARFAQVTKNLYLKGGVLLGTMLVGLCATQVLALSNVVDVTPEAILHRTTENIAQTIHLSNPASIKPEKLLDKSDDSLPDGVYLYGESSELDQIGQAYMVFESRGGKIIGALYMPHSEFDCFYGTRQGNQLALTVVNSYDGMTHTFALGIVEDYPVASASDRQPPGNGETKFSLEGFQAIANLSDLDRRLLATCKDNYQEQIW</sequence>